<dbReference type="InterPro" id="IPR050301">
    <property type="entry name" value="NTE"/>
</dbReference>
<dbReference type="Gene3D" id="3.40.1090.10">
    <property type="entry name" value="Cytosolic phospholipase A2 catalytic domain"/>
    <property type="match status" value="2"/>
</dbReference>
<dbReference type="EMBL" id="BARS01001002">
    <property type="protein sequence ID" value="GAF84862.1"/>
    <property type="molecule type" value="Genomic_DNA"/>
</dbReference>
<dbReference type="PANTHER" id="PTHR14226:SF29">
    <property type="entry name" value="NEUROPATHY TARGET ESTERASE SWS"/>
    <property type="match status" value="1"/>
</dbReference>
<reference evidence="5" key="1">
    <citation type="journal article" date="2014" name="Front. Microbiol.">
        <title>High frequency of phylogenetically diverse reductive dehalogenase-homologous genes in deep subseafloor sedimentary metagenomes.</title>
        <authorList>
            <person name="Kawai M."/>
            <person name="Futagami T."/>
            <person name="Toyoda A."/>
            <person name="Takaki Y."/>
            <person name="Nishi S."/>
            <person name="Hori S."/>
            <person name="Arai W."/>
            <person name="Tsubouchi T."/>
            <person name="Morono Y."/>
            <person name="Uchiyama I."/>
            <person name="Ito T."/>
            <person name="Fujiyama A."/>
            <person name="Inagaki F."/>
            <person name="Takami H."/>
        </authorList>
    </citation>
    <scope>NUCLEOTIDE SEQUENCE</scope>
    <source>
        <strain evidence="5">Expedition CK06-06</strain>
    </source>
</reference>
<sequence length="272" mass="28816">MALVLGAGGTRGWAHVGVLKVLHGAGVPVDLIVGASAGALIGALYAATRDPARTERVAMAFTPADFLEWFLRDLRLSPRGGRMGRRLWQAFARLDFRGLAVPFATVALDVGSGRPVLLREGNVGRAVEASIRPPLISRPVLLDGRALVDGGLHNALPVWAARELGAQTVISVDAGAPLVLPEALRPLSARLGAAYRRHSAVPADVNGQIAFLAEMLSKGRPRRARADIEIRPSMPGISPMWPWHIGAAVRRGEAAARRALPAIRRLLAAPSA</sequence>
<keyword evidence="1" id="KW-0378">Hydrolase</keyword>
<keyword evidence="2" id="KW-0442">Lipid degradation</keyword>
<evidence type="ECO:0000256" key="1">
    <source>
        <dbReference type="ARBA" id="ARBA00022801"/>
    </source>
</evidence>
<keyword evidence="3" id="KW-0443">Lipid metabolism</keyword>
<dbReference type="InterPro" id="IPR002641">
    <property type="entry name" value="PNPLA_dom"/>
</dbReference>
<proteinExistence type="predicted"/>
<name>X0T9I6_9ZZZZ</name>
<dbReference type="PANTHER" id="PTHR14226">
    <property type="entry name" value="NEUROPATHY TARGET ESTERASE/SWISS CHEESE D.MELANOGASTER"/>
    <property type="match status" value="1"/>
</dbReference>
<gene>
    <name evidence="5" type="ORF">S01H1_02141</name>
</gene>
<evidence type="ECO:0000313" key="5">
    <source>
        <dbReference type="EMBL" id="GAF84862.1"/>
    </source>
</evidence>
<feature type="domain" description="PNPLA" evidence="4">
    <location>
        <begin position="3"/>
        <end position="162"/>
    </location>
</feature>
<dbReference type="InterPro" id="IPR016035">
    <property type="entry name" value="Acyl_Trfase/lysoPLipase"/>
</dbReference>
<evidence type="ECO:0000256" key="2">
    <source>
        <dbReference type="ARBA" id="ARBA00022963"/>
    </source>
</evidence>
<protein>
    <recommendedName>
        <fullName evidence="4">PNPLA domain-containing protein</fullName>
    </recommendedName>
</protein>
<dbReference type="Pfam" id="PF01734">
    <property type="entry name" value="Patatin"/>
    <property type="match status" value="1"/>
</dbReference>
<organism evidence="5">
    <name type="scientific">marine sediment metagenome</name>
    <dbReference type="NCBI Taxonomy" id="412755"/>
    <lineage>
        <taxon>unclassified sequences</taxon>
        <taxon>metagenomes</taxon>
        <taxon>ecological metagenomes</taxon>
    </lineage>
</organism>
<dbReference type="AlphaFoldDB" id="X0T9I6"/>
<dbReference type="GO" id="GO:0016787">
    <property type="term" value="F:hydrolase activity"/>
    <property type="evidence" value="ECO:0007669"/>
    <property type="project" value="UniProtKB-KW"/>
</dbReference>
<accession>X0T9I6</accession>
<evidence type="ECO:0000256" key="3">
    <source>
        <dbReference type="ARBA" id="ARBA00023098"/>
    </source>
</evidence>
<comment type="caution">
    <text evidence="5">The sequence shown here is derived from an EMBL/GenBank/DDBJ whole genome shotgun (WGS) entry which is preliminary data.</text>
</comment>
<dbReference type="GO" id="GO:0016042">
    <property type="term" value="P:lipid catabolic process"/>
    <property type="evidence" value="ECO:0007669"/>
    <property type="project" value="UniProtKB-KW"/>
</dbReference>
<dbReference type="PROSITE" id="PS51635">
    <property type="entry name" value="PNPLA"/>
    <property type="match status" value="1"/>
</dbReference>
<evidence type="ECO:0000259" key="4">
    <source>
        <dbReference type="PROSITE" id="PS51635"/>
    </source>
</evidence>
<dbReference type="SUPFAM" id="SSF52151">
    <property type="entry name" value="FabD/lysophospholipase-like"/>
    <property type="match status" value="1"/>
</dbReference>